<dbReference type="PANTHER" id="PTHR47505">
    <property type="entry name" value="DNA UTILIZATION PROTEIN YHGH"/>
    <property type="match status" value="1"/>
</dbReference>
<name>A0ABS3NR29_9GAMM</name>
<dbReference type="InterPro" id="IPR029057">
    <property type="entry name" value="PRTase-like"/>
</dbReference>
<evidence type="ECO:0000256" key="1">
    <source>
        <dbReference type="ARBA" id="ARBA00008007"/>
    </source>
</evidence>
<keyword evidence="3" id="KW-1185">Reference proteome</keyword>
<proteinExistence type="inferred from homology"/>
<dbReference type="InterPro" id="IPR000836">
    <property type="entry name" value="PRTase_dom"/>
</dbReference>
<dbReference type="InterPro" id="IPR051910">
    <property type="entry name" value="ComF/GntX_DNA_util-trans"/>
</dbReference>
<reference evidence="2 3" key="1">
    <citation type="submission" date="2021-03" db="EMBL/GenBank/DDBJ databases">
        <authorList>
            <person name="Shang D.-D."/>
            <person name="Du Z.-J."/>
            <person name="Chen G.-J."/>
        </authorList>
    </citation>
    <scope>NUCLEOTIDE SEQUENCE [LARGE SCALE GENOMIC DNA]</scope>
    <source>
        <strain evidence="2 3">F1192</strain>
    </source>
</reference>
<dbReference type="CDD" id="cd06223">
    <property type="entry name" value="PRTases_typeI"/>
    <property type="match status" value="1"/>
</dbReference>
<accession>A0ABS3NR29</accession>
<comment type="caution">
    <text evidence="2">The sequence shown here is derived from an EMBL/GenBank/DDBJ whole genome shotgun (WGS) entry which is preliminary data.</text>
</comment>
<comment type="similarity">
    <text evidence="1">Belongs to the ComF/GntX family.</text>
</comment>
<gene>
    <name evidence="2" type="ORF">J3492_11760</name>
</gene>
<evidence type="ECO:0000313" key="3">
    <source>
        <dbReference type="Proteomes" id="UP000664554"/>
    </source>
</evidence>
<dbReference type="Proteomes" id="UP000664554">
    <property type="component" value="Unassembled WGS sequence"/>
</dbReference>
<protein>
    <submittedName>
        <fullName evidence="2">ComF family protein</fullName>
    </submittedName>
</protein>
<dbReference type="PANTHER" id="PTHR47505:SF1">
    <property type="entry name" value="DNA UTILIZATION PROTEIN YHGH"/>
    <property type="match status" value="1"/>
</dbReference>
<evidence type="ECO:0000313" key="2">
    <source>
        <dbReference type="EMBL" id="MBO1531881.1"/>
    </source>
</evidence>
<organism evidence="2 3">
    <name type="scientific">Psychrobacter coccoides</name>
    <dbReference type="NCBI Taxonomy" id="2818440"/>
    <lineage>
        <taxon>Bacteria</taxon>
        <taxon>Pseudomonadati</taxon>
        <taxon>Pseudomonadota</taxon>
        <taxon>Gammaproteobacteria</taxon>
        <taxon>Moraxellales</taxon>
        <taxon>Moraxellaceae</taxon>
        <taxon>Psychrobacter</taxon>
    </lineage>
</organism>
<dbReference type="Gene3D" id="3.40.50.2020">
    <property type="match status" value="1"/>
</dbReference>
<sequence>MLSMTPYRSGLWLAEYLNLRCQLCHVYPSALQPQARPQPSTSSLTSRVCDRFNKGLLCTYCHDSIAWCPAPFTVDISAGSSLSIQAATYYDYPIRQIIRAFKHAEDMAKLPLLVHVLRQLPRPTGCHGGNSVIVPMPTTDSRLVKRGFDPVTILSLYLSKHWQIPLWHGAWRIDDTVSQQGLTRAERLTNLDNAFVLTEPPPVKRLLLFDDVATTGASLQALARTLCESSSTVSSDTVLSGQNVTMDTQRYHLSAYALAHGSINK</sequence>
<dbReference type="EMBL" id="JAGBKM010000026">
    <property type="protein sequence ID" value="MBO1531881.1"/>
    <property type="molecule type" value="Genomic_DNA"/>
</dbReference>
<dbReference type="SUPFAM" id="SSF53271">
    <property type="entry name" value="PRTase-like"/>
    <property type="match status" value="1"/>
</dbReference>